<dbReference type="EMBL" id="RHHT01000011">
    <property type="protein sequence ID" value="RNB81936.1"/>
    <property type="molecule type" value="Genomic_DNA"/>
</dbReference>
<keyword evidence="1" id="KW-0812">Transmembrane</keyword>
<accession>A0A3M8D1I4</accession>
<sequence>MLDYVIKFILGGSLVVLATYLSKSKNIFLSGIITTLPIITLLNMTLQIKYMNDQEFHLAQKSGILGAFGLVLFIASCYFLTAWVKPLYAILFAILILFLYFWMYKQIAG</sequence>
<proteinExistence type="predicted"/>
<reference evidence="2 3" key="1">
    <citation type="submission" date="2018-10" db="EMBL/GenBank/DDBJ databases">
        <title>Phylogenomics of Brevibacillus.</title>
        <authorList>
            <person name="Dunlap C."/>
        </authorList>
    </citation>
    <scope>NUCLEOTIDE SEQUENCE [LARGE SCALE GENOMIC DNA]</scope>
    <source>
        <strain evidence="2 3">JCM 15085</strain>
    </source>
</reference>
<evidence type="ECO:0000313" key="3">
    <source>
        <dbReference type="Proteomes" id="UP000281915"/>
    </source>
</evidence>
<dbReference type="AlphaFoldDB" id="A0A3M8D1I4"/>
<protein>
    <submittedName>
        <fullName evidence="2">DUF3147 family protein</fullName>
    </submittedName>
</protein>
<feature type="transmembrane region" description="Helical" evidence="1">
    <location>
        <begin position="87"/>
        <end position="104"/>
    </location>
</feature>
<dbReference type="Proteomes" id="UP000281915">
    <property type="component" value="Unassembled WGS sequence"/>
</dbReference>
<name>A0A3M8D1I4_9BACL</name>
<dbReference type="RefSeq" id="WP_122912761.1">
    <property type="nucleotide sequence ID" value="NZ_RHHT01000011.1"/>
</dbReference>
<organism evidence="2 3">
    <name type="scientific">Brevibacillus panacihumi</name>
    <dbReference type="NCBI Taxonomy" id="497735"/>
    <lineage>
        <taxon>Bacteria</taxon>
        <taxon>Bacillati</taxon>
        <taxon>Bacillota</taxon>
        <taxon>Bacilli</taxon>
        <taxon>Bacillales</taxon>
        <taxon>Paenibacillaceae</taxon>
        <taxon>Brevibacillus</taxon>
    </lineage>
</organism>
<evidence type="ECO:0000313" key="2">
    <source>
        <dbReference type="EMBL" id="RNB81936.1"/>
    </source>
</evidence>
<comment type="caution">
    <text evidence="2">The sequence shown here is derived from an EMBL/GenBank/DDBJ whole genome shotgun (WGS) entry which is preliminary data.</text>
</comment>
<keyword evidence="1" id="KW-0472">Membrane</keyword>
<gene>
    <name evidence="2" type="ORF">EDM58_07375</name>
</gene>
<feature type="transmembrane region" description="Helical" evidence="1">
    <location>
        <begin position="27"/>
        <end position="46"/>
    </location>
</feature>
<feature type="transmembrane region" description="Helical" evidence="1">
    <location>
        <begin position="5"/>
        <end position="21"/>
    </location>
</feature>
<dbReference type="InterPro" id="IPR021493">
    <property type="entry name" value="DUF3147"/>
</dbReference>
<evidence type="ECO:0000256" key="1">
    <source>
        <dbReference type="SAM" id="Phobius"/>
    </source>
</evidence>
<keyword evidence="1" id="KW-1133">Transmembrane helix</keyword>
<dbReference type="Pfam" id="PF11345">
    <property type="entry name" value="DUF3147"/>
    <property type="match status" value="1"/>
</dbReference>
<feature type="transmembrane region" description="Helical" evidence="1">
    <location>
        <begin position="58"/>
        <end position="81"/>
    </location>
</feature>